<protein>
    <submittedName>
        <fullName evidence="2">Uncharacterized protein</fullName>
    </submittedName>
</protein>
<dbReference type="AlphaFoldDB" id="A0A947G9N0"/>
<name>A0A947G9N0_9HYPH</name>
<dbReference type="RefSeq" id="WP_261966812.1">
    <property type="nucleotide sequence ID" value="NZ_JAHHZF010000001.1"/>
</dbReference>
<evidence type="ECO:0000313" key="3">
    <source>
        <dbReference type="Proteomes" id="UP000766595"/>
    </source>
</evidence>
<sequence>MSADDFDIYKIYRQRVLDENEVIANRLNWLLVFHVILFALCGSAIQLGKTFIFDRDFVFYILFLVSVFGLAISVMGLLAVKAAQDEIVDVIKAFKASFPQIDANVRIPKLTGSPKRHFHGVRTAKGVPILLAFIWISFASLLIWQLCNHRLKGTAVQTSQADITRAFSSLTPQLAVTERTVRNHRRLVIRV</sequence>
<evidence type="ECO:0000313" key="2">
    <source>
        <dbReference type="EMBL" id="MBT9288123.1"/>
    </source>
</evidence>
<evidence type="ECO:0000256" key="1">
    <source>
        <dbReference type="SAM" id="Phobius"/>
    </source>
</evidence>
<organism evidence="2 3">
    <name type="scientific">Prosthecodimorpha staleyi</name>
    <dbReference type="NCBI Taxonomy" id="2840188"/>
    <lineage>
        <taxon>Bacteria</taxon>
        <taxon>Pseudomonadati</taxon>
        <taxon>Pseudomonadota</taxon>
        <taxon>Alphaproteobacteria</taxon>
        <taxon>Hyphomicrobiales</taxon>
        <taxon>Ancalomicrobiaceae</taxon>
        <taxon>Prosthecodimorpha</taxon>
    </lineage>
</organism>
<reference evidence="2 3" key="1">
    <citation type="submission" date="2021-06" db="EMBL/GenBank/DDBJ databases">
        <authorList>
            <person name="Grouzdev D.S."/>
            <person name="Koziaeva V."/>
        </authorList>
    </citation>
    <scope>NUCLEOTIDE SEQUENCE [LARGE SCALE GENOMIC DNA]</scope>
    <source>
        <strain evidence="2 3">22</strain>
    </source>
</reference>
<gene>
    <name evidence="2" type="ORF">KL771_01585</name>
</gene>
<keyword evidence="1" id="KW-0812">Transmembrane</keyword>
<comment type="caution">
    <text evidence="2">The sequence shown here is derived from an EMBL/GenBank/DDBJ whole genome shotgun (WGS) entry which is preliminary data.</text>
</comment>
<keyword evidence="1" id="KW-1133">Transmembrane helix</keyword>
<dbReference type="EMBL" id="JAHHZF010000001">
    <property type="protein sequence ID" value="MBT9288123.1"/>
    <property type="molecule type" value="Genomic_DNA"/>
</dbReference>
<dbReference type="Proteomes" id="UP000766595">
    <property type="component" value="Unassembled WGS sequence"/>
</dbReference>
<keyword evidence="3" id="KW-1185">Reference proteome</keyword>
<feature type="transmembrane region" description="Helical" evidence="1">
    <location>
        <begin position="57"/>
        <end position="80"/>
    </location>
</feature>
<feature type="transmembrane region" description="Helical" evidence="1">
    <location>
        <begin position="126"/>
        <end position="144"/>
    </location>
</feature>
<accession>A0A947G9N0</accession>
<proteinExistence type="predicted"/>
<feature type="transmembrane region" description="Helical" evidence="1">
    <location>
        <begin position="27"/>
        <end position="45"/>
    </location>
</feature>
<keyword evidence="1" id="KW-0472">Membrane</keyword>
<dbReference type="InterPro" id="IPR056918">
    <property type="entry name" value="8xMP"/>
</dbReference>
<dbReference type="Pfam" id="PF24838">
    <property type="entry name" value="8xMP"/>
    <property type="match status" value="1"/>
</dbReference>